<dbReference type="GeneID" id="109089015"/>
<evidence type="ECO:0000256" key="12">
    <source>
        <dbReference type="SAM" id="MobiDB-lite"/>
    </source>
</evidence>
<dbReference type="InterPro" id="IPR012849">
    <property type="entry name" value="Abl-interactor_HHR_dom"/>
</dbReference>
<dbReference type="InterPro" id="IPR000727">
    <property type="entry name" value="T_SNARE_dom"/>
</dbReference>
<reference evidence="15" key="1">
    <citation type="submission" date="2025-08" db="UniProtKB">
        <authorList>
            <consortium name="RefSeq"/>
        </authorList>
    </citation>
    <scope>IDENTIFICATION</scope>
    <source>
        <tissue evidence="15">Muscle</tissue>
    </source>
</reference>
<sequence length="446" mass="49011">MAELQMLLEEEIPAGRGALLDSYANLERVAEYCESNYIQSPDKHRALEETKSYTTQSLASVAYLINTLANNVLQMLDIQASQLRRMESSINHISQTVDIHKEKVARREIGILTTNKNTSRTHKIIAPANPERPVRYIRKPIDYSMLDDLGHGVKWLLRFKVNAQNMKAGTTPRTAAPTQKPPSPPGPGKGTLGGSSGGSHPSSRSSSRENSGSGSVGVPIAVPTPAPPTAFPGNGPHFYSMNRPMTRHTTPSVGGSLPYRRPSSVTGQPNNMPQNTNPNMIQNQLNGGPHYNQNQAPMAPPPPSILQITPQLPLMGFVARVQETISDAPPPPPPAEEVEFEEATPPPPPPEDYEDEEGDEEEESAVVEYSDPYAEEDPPWAPRNYLEKVVAIYDYTRDKEDELSFQEGAIIYVIKKNDDGWFEGVMSGTTGLFPGNYVESIMHYAD</sequence>
<organism evidence="15">
    <name type="scientific">Cyprinus carpio</name>
    <name type="common">Common carp</name>
    <dbReference type="NCBI Taxonomy" id="7962"/>
    <lineage>
        <taxon>Eukaryota</taxon>
        <taxon>Metazoa</taxon>
        <taxon>Chordata</taxon>
        <taxon>Craniata</taxon>
        <taxon>Vertebrata</taxon>
        <taxon>Euteleostomi</taxon>
        <taxon>Actinopterygii</taxon>
        <taxon>Neopterygii</taxon>
        <taxon>Teleostei</taxon>
        <taxon>Ostariophysi</taxon>
        <taxon>Cypriniformes</taxon>
        <taxon>Cyprinidae</taxon>
        <taxon>Cyprininae</taxon>
        <taxon>Cyprinus</taxon>
    </lineage>
</organism>
<proteinExistence type="inferred from homology"/>
<dbReference type="RefSeq" id="XP_042610913.1">
    <property type="nucleotide sequence ID" value="XM_042754979.1"/>
</dbReference>
<feature type="compositionally biased region" description="Acidic residues" evidence="12">
    <location>
        <begin position="351"/>
        <end position="365"/>
    </location>
</feature>
<dbReference type="PANTHER" id="PTHR10460">
    <property type="entry name" value="ABL INTERACTOR FAMILY MEMBER"/>
    <property type="match status" value="1"/>
</dbReference>
<evidence type="ECO:0000313" key="15">
    <source>
        <dbReference type="RefSeq" id="XP_042610913.1"/>
    </source>
</evidence>
<dbReference type="GO" id="GO:0030175">
    <property type="term" value="C:filopodium"/>
    <property type="evidence" value="ECO:0007669"/>
    <property type="project" value="UniProtKB-SubCell"/>
</dbReference>
<dbReference type="Pfam" id="PF14604">
    <property type="entry name" value="SH3_9"/>
    <property type="match status" value="1"/>
</dbReference>
<evidence type="ECO:0000256" key="10">
    <source>
        <dbReference type="ARBA" id="ARBA00023273"/>
    </source>
</evidence>
<gene>
    <name evidence="15" type="primary">LOC109089015</name>
</gene>
<keyword evidence="6" id="KW-0963">Cytoplasm</keyword>
<dbReference type="GO" id="GO:0035591">
    <property type="term" value="F:signaling adaptor activity"/>
    <property type="evidence" value="ECO:0007669"/>
    <property type="project" value="TreeGrafter"/>
</dbReference>
<evidence type="ECO:0000259" key="13">
    <source>
        <dbReference type="PROSITE" id="PS50002"/>
    </source>
</evidence>
<dbReference type="AlphaFoldDB" id="A0A9R0AU54"/>
<evidence type="ECO:0000259" key="14">
    <source>
        <dbReference type="PROSITE" id="PS50192"/>
    </source>
</evidence>
<dbReference type="GO" id="GO:0031209">
    <property type="term" value="C:SCAR complex"/>
    <property type="evidence" value="ECO:0007669"/>
    <property type="project" value="TreeGrafter"/>
</dbReference>
<dbReference type="InterPro" id="IPR035726">
    <property type="entry name" value="Abi2_SH3"/>
</dbReference>
<evidence type="ECO:0000256" key="5">
    <source>
        <dbReference type="ARBA" id="ARBA00022443"/>
    </source>
</evidence>
<keyword evidence="10" id="KW-0966">Cell projection</keyword>
<evidence type="ECO:0000256" key="8">
    <source>
        <dbReference type="ARBA" id="ARBA00023054"/>
    </source>
</evidence>
<feature type="domain" description="T-SNARE coiled-coil homology" evidence="14">
    <location>
        <begin position="45"/>
        <end position="107"/>
    </location>
</feature>
<dbReference type="InterPro" id="IPR028457">
    <property type="entry name" value="ABI"/>
</dbReference>
<evidence type="ECO:0000256" key="4">
    <source>
        <dbReference type="ARBA" id="ARBA00010020"/>
    </source>
</evidence>
<feature type="compositionally biased region" description="Gly residues" evidence="12">
    <location>
        <begin position="188"/>
        <end position="197"/>
    </location>
</feature>
<name>A0A9R0AU54_CYPCA</name>
<feature type="region of interest" description="Disordered" evidence="12">
    <location>
        <begin position="324"/>
        <end position="380"/>
    </location>
</feature>
<keyword evidence="9" id="KW-0206">Cytoskeleton</keyword>
<protein>
    <submittedName>
        <fullName evidence="15">Abl interactor 2-like isoform X18</fullName>
    </submittedName>
</protein>
<dbReference type="SMART" id="SM00326">
    <property type="entry name" value="SH3"/>
    <property type="match status" value="1"/>
</dbReference>
<dbReference type="CDD" id="cd11972">
    <property type="entry name" value="SH3_Abi2"/>
    <property type="match status" value="1"/>
</dbReference>
<dbReference type="PROSITE" id="PS50002">
    <property type="entry name" value="SH3"/>
    <property type="match status" value="1"/>
</dbReference>
<dbReference type="Pfam" id="PF07815">
    <property type="entry name" value="Abi_HHR"/>
    <property type="match status" value="1"/>
</dbReference>
<keyword evidence="7" id="KW-0597">Phosphoprotein</keyword>
<evidence type="ECO:0000256" key="11">
    <source>
        <dbReference type="PROSITE-ProRule" id="PRU00192"/>
    </source>
</evidence>
<accession>A0A9R0AU54</accession>
<dbReference type="FunFam" id="2.30.30.40:FF:000002">
    <property type="entry name" value="abl interactor 1 isoform X1"/>
    <property type="match status" value="1"/>
</dbReference>
<comment type="similarity">
    <text evidence="4">Belongs to the ABI family.</text>
</comment>
<keyword evidence="8" id="KW-0175">Coiled coil</keyword>
<dbReference type="GO" id="GO:0030027">
    <property type="term" value="C:lamellipodium"/>
    <property type="evidence" value="ECO:0007669"/>
    <property type="project" value="UniProtKB-SubCell"/>
</dbReference>
<evidence type="ECO:0000256" key="9">
    <source>
        <dbReference type="ARBA" id="ARBA00023212"/>
    </source>
</evidence>
<evidence type="ECO:0000256" key="1">
    <source>
        <dbReference type="ARBA" id="ARBA00004245"/>
    </source>
</evidence>
<dbReference type="Proteomes" id="UP001155660">
    <property type="component" value="Unplaced"/>
</dbReference>
<evidence type="ECO:0000256" key="2">
    <source>
        <dbReference type="ARBA" id="ARBA00004486"/>
    </source>
</evidence>
<evidence type="ECO:0000256" key="6">
    <source>
        <dbReference type="ARBA" id="ARBA00022490"/>
    </source>
</evidence>
<feature type="compositionally biased region" description="Low complexity" evidence="12">
    <location>
        <begin position="198"/>
        <end position="221"/>
    </location>
</feature>
<feature type="domain" description="SH3" evidence="13">
    <location>
        <begin position="384"/>
        <end position="443"/>
    </location>
</feature>
<dbReference type="PROSITE" id="PS50192">
    <property type="entry name" value="T_SNARE"/>
    <property type="match status" value="1"/>
</dbReference>
<comment type="subcellular location">
    <subcellularLocation>
        <location evidence="2">Cell projection</location>
        <location evidence="2">Filopodium</location>
    </subcellularLocation>
    <subcellularLocation>
        <location evidence="3">Cell projection</location>
        <location evidence="3">Lamellipodium</location>
    </subcellularLocation>
    <subcellularLocation>
        <location evidence="1">Cytoplasm</location>
        <location evidence="1">Cytoskeleton</location>
    </subcellularLocation>
</comment>
<dbReference type="GO" id="GO:0017124">
    <property type="term" value="F:SH3 domain binding"/>
    <property type="evidence" value="ECO:0007669"/>
    <property type="project" value="TreeGrafter"/>
</dbReference>
<dbReference type="PANTHER" id="PTHR10460:SF26">
    <property type="entry name" value="ABL INTERACTOR 2"/>
    <property type="match status" value="1"/>
</dbReference>
<keyword evidence="5 11" id="KW-0728">SH3 domain</keyword>
<dbReference type="GO" id="GO:0001764">
    <property type="term" value="P:neuron migration"/>
    <property type="evidence" value="ECO:0007669"/>
    <property type="project" value="TreeGrafter"/>
</dbReference>
<evidence type="ECO:0000256" key="3">
    <source>
        <dbReference type="ARBA" id="ARBA00004510"/>
    </source>
</evidence>
<feature type="region of interest" description="Disordered" evidence="12">
    <location>
        <begin position="169"/>
        <end position="272"/>
    </location>
</feature>
<dbReference type="GO" id="GO:0005856">
    <property type="term" value="C:cytoskeleton"/>
    <property type="evidence" value="ECO:0007669"/>
    <property type="project" value="UniProtKB-SubCell"/>
</dbReference>
<evidence type="ECO:0000256" key="7">
    <source>
        <dbReference type="ARBA" id="ARBA00022553"/>
    </source>
</evidence>
<dbReference type="InterPro" id="IPR001452">
    <property type="entry name" value="SH3_domain"/>
</dbReference>